<reference evidence="4" key="1">
    <citation type="submission" date="2016-12" db="EMBL/GenBank/DDBJ databases">
        <title>Complete Genome Sequence of Beggiatoa leptomitiformis D-401.</title>
        <authorList>
            <person name="Fomenkov A."/>
            <person name="Vincze T."/>
            <person name="Grabovich M."/>
            <person name="Anton B.P."/>
            <person name="Dubinina G."/>
            <person name="Orlova M."/>
            <person name="Belousova E."/>
            <person name="Roberts R.J."/>
        </authorList>
    </citation>
    <scope>NUCLEOTIDE SEQUENCE [LARGE SCALE GENOMIC DNA]</scope>
    <source>
        <strain evidence="4">D-401</strain>
    </source>
</reference>
<proteinExistence type="predicted"/>
<name>A0A2N9YHV8_9GAMM</name>
<evidence type="ECO:0000259" key="2">
    <source>
        <dbReference type="Pfam" id="PF11845"/>
    </source>
</evidence>
<dbReference type="EMBL" id="CP018889">
    <property type="protein sequence ID" value="AUI70118.1"/>
    <property type="molecule type" value="Genomic_DNA"/>
</dbReference>
<feature type="chain" id="PRO_5014712114" evidence="1">
    <location>
        <begin position="21"/>
        <end position="218"/>
    </location>
</feature>
<protein>
    <submittedName>
        <fullName evidence="3">DUF3365 domain-containing protein</fullName>
    </submittedName>
</protein>
<dbReference type="Proteomes" id="UP000234271">
    <property type="component" value="Chromosome"/>
</dbReference>
<dbReference type="RefSeq" id="WP_062151474.1">
    <property type="nucleotide sequence ID" value="NZ_CP012373.2"/>
</dbReference>
<dbReference type="OrthoDB" id="9797588at2"/>
<dbReference type="STRING" id="288004.AL038_07930"/>
<keyword evidence="4" id="KW-1185">Reference proteome</keyword>
<sequence>MTRFLIITGFFLLTISSVNATETTTLNTAEQQALESQLVAHYRDTVKKFGGTLLKELQSSLQQDGAISTIAVCNEKAPQIAKILAEENNLSLKRISLKNRNAHNGVLTDSQEATVLQSFVERQAKGEDLSKVEQLTKIEKDGQTYYQFMKAIPTGAVCLTCHGEKVDAVLYDKIKAYYPDDKAIGFKEGELRGAFLITQPVSQVIELYKQGKLPAVTP</sequence>
<gene>
    <name evidence="3" type="ORF">BLE401_16380</name>
</gene>
<dbReference type="InterPro" id="IPR021796">
    <property type="entry name" value="Tll0287-like_dom"/>
</dbReference>
<evidence type="ECO:0000313" key="4">
    <source>
        <dbReference type="Proteomes" id="UP000234271"/>
    </source>
</evidence>
<organism evidence="3 4">
    <name type="scientific">Beggiatoa leptomitoformis</name>
    <dbReference type="NCBI Taxonomy" id="288004"/>
    <lineage>
        <taxon>Bacteria</taxon>
        <taxon>Pseudomonadati</taxon>
        <taxon>Pseudomonadota</taxon>
        <taxon>Gammaproteobacteria</taxon>
        <taxon>Thiotrichales</taxon>
        <taxon>Thiotrichaceae</taxon>
        <taxon>Beggiatoa</taxon>
    </lineage>
</organism>
<dbReference type="Pfam" id="PF11845">
    <property type="entry name" value="Tll0287-like"/>
    <property type="match status" value="1"/>
</dbReference>
<accession>A0A2N9YHV8</accession>
<dbReference type="AlphaFoldDB" id="A0A2N9YHV8"/>
<feature type="signal peptide" evidence="1">
    <location>
        <begin position="1"/>
        <end position="20"/>
    </location>
</feature>
<dbReference type="KEGG" id="blep:AL038_07930"/>
<keyword evidence="1" id="KW-0732">Signal</keyword>
<feature type="domain" description="Tll0287-like" evidence="2">
    <location>
        <begin position="53"/>
        <end position="200"/>
    </location>
</feature>
<evidence type="ECO:0000313" key="3">
    <source>
        <dbReference type="EMBL" id="AUI70118.1"/>
    </source>
</evidence>
<evidence type="ECO:0000256" key="1">
    <source>
        <dbReference type="SAM" id="SignalP"/>
    </source>
</evidence>